<name>A0A6P6SAN3_COFAR</name>
<feature type="domain" description="Lipid-binding serum glycoprotein C-terminal" evidence="5">
    <location>
        <begin position="278"/>
        <end position="476"/>
    </location>
</feature>
<keyword evidence="1" id="KW-0325">Glycoprotein</keyword>
<dbReference type="AlphaFoldDB" id="A0A6P6SAN3"/>
<sequence>MGHSVDSAGLLVVLWLMISSWAYVGSSEGYISYEISDKGLDFVKDLLIEKAETSLVPLELPNIEKTVKIPVIGTVSMEVSNVTLYRVHVTSSTVKTGDTGILVDVAGATANLTMHWGYSYSTWLLPISISDQGEAEVQIEGMEIGLLLDLKNQQGSLKLSLVDCGCYVKDLSIDLAGGASWLYQGLVDAFEDKIASAVEDAVLKKLIGAIQELDSFLQSLPKEVTVNNISALNVTIVGDPKLSNSSLELEINGLFSLKDEAAVSKLQRENVEVPFSCNGPARMVGISVHENVLESASAVYFEANKMHWIVDNIPDQNLMNTAEWRFIIPQLYKQYPNDDLNLNISVHSNPILKIGEKQIDATIPLKVIIDVLDDGQVVPVACISVVISAAAYPEVSRNALAVSVKLNEFTMSQDWSKIGNLHMYLVQPVISTLLRTVVLPYINLKLSKGFPIPIFHGFELQNTELLCTDSRIIIGSDVAFIETAQPHTVFV</sequence>
<evidence type="ECO:0000313" key="6">
    <source>
        <dbReference type="Proteomes" id="UP001652660"/>
    </source>
</evidence>
<dbReference type="SMART" id="SM00329">
    <property type="entry name" value="BPI2"/>
    <property type="match status" value="1"/>
</dbReference>
<evidence type="ECO:0000313" key="8">
    <source>
        <dbReference type="RefSeq" id="XP_071916496.1"/>
    </source>
</evidence>
<gene>
    <name evidence="7 8 9" type="primary">LOC113690486</name>
</gene>
<evidence type="ECO:0000259" key="4">
    <source>
        <dbReference type="SMART" id="SM00328"/>
    </source>
</evidence>
<feature type="chain" id="PRO_5044650549" evidence="3">
    <location>
        <begin position="23"/>
        <end position="491"/>
    </location>
</feature>
<keyword evidence="3" id="KW-0732">Signal</keyword>
<accession>A0A6P6SAN3</accession>
<feature type="signal peptide" evidence="3">
    <location>
        <begin position="1"/>
        <end position="22"/>
    </location>
</feature>
<dbReference type="Proteomes" id="UP001652660">
    <property type="component" value="Chromosome 7e"/>
</dbReference>
<dbReference type="PANTHER" id="PTHR46801">
    <property type="entry name" value="OS06G0309200 PROTEIN"/>
    <property type="match status" value="1"/>
</dbReference>
<evidence type="ECO:0000256" key="1">
    <source>
        <dbReference type="ARBA" id="ARBA00023180"/>
    </source>
</evidence>
<dbReference type="InterPro" id="IPR017943">
    <property type="entry name" value="Bactericidal_perm-incr_a/b_dom"/>
</dbReference>
<proteinExistence type="inferred from homology"/>
<dbReference type="GO" id="GO:0005615">
    <property type="term" value="C:extracellular space"/>
    <property type="evidence" value="ECO:0007669"/>
    <property type="project" value="InterPro"/>
</dbReference>
<evidence type="ECO:0000313" key="7">
    <source>
        <dbReference type="RefSeq" id="XP_071916495.1"/>
    </source>
</evidence>
<feature type="domain" description="Lipid-binding serum glycoprotein N-terminal" evidence="4">
    <location>
        <begin position="35"/>
        <end position="260"/>
    </location>
</feature>
<evidence type="ECO:0000256" key="3">
    <source>
        <dbReference type="SAM" id="SignalP"/>
    </source>
</evidence>
<reference evidence="7 8" key="1">
    <citation type="submission" date="2025-05" db="UniProtKB">
        <authorList>
            <consortium name="RefSeq"/>
        </authorList>
    </citation>
    <scope>IDENTIFICATION</scope>
    <source>
        <tissue evidence="7 8">Leaves</tissue>
    </source>
</reference>
<evidence type="ECO:0000259" key="5">
    <source>
        <dbReference type="SMART" id="SM00329"/>
    </source>
</evidence>
<dbReference type="RefSeq" id="XP_071916497.1">
    <property type="nucleotide sequence ID" value="XM_072060396.1"/>
</dbReference>
<organism evidence="6 9">
    <name type="scientific">Coffea arabica</name>
    <name type="common">Arabian coffee</name>
    <dbReference type="NCBI Taxonomy" id="13443"/>
    <lineage>
        <taxon>Eukaryota</taxon>
        <taxon>Viridiplantae</taxon>
        <taxon>Streptophyta</taxon>
        <taxon>Embryophyta</taxon>
        <taxon>Tracheophyta</taxon>
        <taxon>Spermatophyta</taxon>
        <taxon>Magnoliopsida</taxon>
        <taxon>eudicotyledons</taxon>
        <taxon>Gunneridae</taxon>
        <taxon>Pentapetalae</taxon>
        <taxon>asterids</taxon>
        <taxon>lamiids</taxon>
        <taxon>Gentianales</taxon>
        <taxon>Rubiaceae</taxon>
        <taxon>Ixoroideae</taxon>
        <taxon>Gardenieae complex</taxon>
        <taxon>Bertiereae - Coffeeae clade</taxon>
        <taxon>Coffeeae</taxon>
        <taxon>Coffea</taxon>
    </lineage>
</organism>
<dbReference type="GO" id="GO:0008289">
    <property type="term" value="F:lipid binding"/>
    <property type="evidence" value="ECO:0007669"/>
    <property type="project" value="InterPro"/>
</dbReference>
<dbReference type="FunFam" id="3.15.10.10:FF:000001">
    <property type="entry name" value="phospholipid transfer protein-like"/>
    <property type="match status" value="1"/>
</dbReference>
<dbReference type="SUPFAM" id="SSF55394">
    <property type="entry name" value="Bactericidal permeability-increasing protein, BPI"/>
    <property type="match status" value="2"/>
</dbReference>
<dbReference type="Pfam" id="PF02886">
    <property type="entry name" value="LBP_BPI_CETP_C"/>
    <property type="match status" value="1"/>
</dbReference>
<dbReference type="RefSeq" id="XP_071916496.1">
    <property type="nucleotide sequence ID" value="XM_072060395.1"/>
</dbReference>
<dbReference type="RefSeq" id="XP_071916495.1">
    <property type="nucleotide sequence ID" value="XM_072060394.1"/>
</dbReference>
<dbReference type="PIRSF" id="PIRSF002417">
    <property type="entry name" value="Lipid_binding_protein"/>
    <property type="match status" value="1"/>
</dbReference>
<protein>
    <submittedName>
        <fullName evidence="7 8">BPI/LBP family protein At1g04970</fullName>
    </submittedName>
</protein>
<dbReference type="GeneID" id="113690486"/>
<dbReference type="InterPro" id="IPR001124">
    <property type="entry name" value="Lipid-bd_serum_glycop_C"/>
</dbReference>
<keyword evidence="6" id="KW-1185">Reference proteome</keyword>
<evidence type="ECO:0000256" key="2">
    <source>
        <dbReference type="ARBA" id="ARBA00060933"/>
    </source>
</evidence>
<dbReference type="InterPro" id="IPR045897">
    <property type="entry name" value="BPI/LBP_pln"/>
</dbReference>
<dbReference type="Gene3D" id="3.15.20.10">
    <property type="entry name" value="Bactericidal permeability-increasing protein, domain 2"/>
    <property type="match status" value="1"/>
</dbReference>
<dbReference type="SMART" id="SM00328">
    <property type="entry name" value="BPI1"/>
    <property type="match status" value="1"/>
</dbReference>
<dbReference type="InterPro" id="IPR017942">
    <property type="entry name" value="Lipid-bd_serum_glycop_N"/>
</dbReference>
<dbReference type="InterPro" id="IPR030675">
    <property type="entry name" value="BPI/LBP"/>
</dbReference>
<dbReference type="Gene3D" id="3.15.10.10">
    <property type="entry name" value="Bactericidal permeability-increasing protein, domain 1"/>
    <property type="match status" value="1"/>
</dbReference>
<dbReference type="Pfam" id="PF01273">
    <property type="entry name" value="LBP_BPI_CETP"/>
    <property type="match status" value="1"/>
</dbReference>
<comment type="similarity">
    <text evidence="2">Belongs to the BPI/LBP/Plunc superfamily. BPI/LBP (TC 1.C.40) family.</text>
</comment>
<evidence type="ECO:0000313" key="9">
    <source>
        <dbReference type="RefSeq" id="XP_071916497.1"/>
    </source>
</evidence>
<dbReference type="PANTHER" id="PTHR46801:SF2">
    <property type="entry name" value="LIPOPOLYSACCHARIDE-BINDING PROTEIN"/>
    <property type="match status" value="1"/>
</dbReference>